<organism evidence="1 2">
    <name type="scientific">Pseudomonas jessenii</name>
    <dbReference type="NCBI Taxonomy" id="77298"/>
    <lineage>
        <taxon>Bacteria</taxon>
        <taxon>Pseudomonadati</taxon>
        <taxon>Pseudomonadota</taxon>
        <taxon>Gammaproteobacteria</taxon>
        <taxon>Pseudomonadales</taxon>
        <taxon>Pseudomonadaceae</taxon>
        <taxon>Pseudomonas</taxon>
    </lineage>
</organism>
<evidence type="ECO:0000313" key="2">
    <source>
        <dbReference type="Proteomes" id="UP000247437"/>
    </source>
</evidence>
<reference evidence="1 2" key="1">
    <citation type="journal article" date="2018" name="Appl. Microbiol. Biotechnol.">
        <title>Characterization of the caprolactam degradation pathway in Pseudomonas jessenii using mass spectrometry-based proteomics.</title>
        <authorList>
            <person name="Otzen M."/>
            <person name="Palacio C."/>
            <person name="Janssen D.B."/>
        </authorList>
    </citation>
    <scope>NUCLEOTIDE SEQUENCE [LARGE SCALE GENOMIC DNA]</scope>
    <source>
        <strain evidence="1 2">GO3</strain>
    </source>
</reference>
<gene>
    <name evidence="1" type="ORF">CRX42_01845</name>
</gene>
<dbReference type="EMBL" id="PDLL01000009">
    <property type="protein sequence ID" value="PYY72270.1"/>
    <property type="molecule type" value="Genomic_DNA"/>
</dbReference>
<name>A0A2W0EV62_PSEJE</name>
<evidence type="ECO:0000313" key="1">
    <source>
        <dbReference type="EMBL" id="PYY72270.1"/>
    </source>
</evidence>
<comment type="caution">
    <text evidence="1">The sequence shown here is derived from an EMBL/GenBank/DDBJ whole genome shotgun (WGS) entry which is preliminary data.</text>
</comment>
<protein>
    <submittedName>
        <fullName evidence="1">Uncharacterized protein</fullName>
    </submittedName>
</protein>
<dbReference type="OrthoDB" id="7025091at2"/>
<proteinExistence type="predicted"/>
<dbReference type="Proteomes" id="UP000247437">
    <property type="component" value="Unassembled WGS sequence"/>
</dbReference>
<dbReference type="AlphaFoldDB" id="A0A2W0EV62"/>
<sequence>MGGILVGVLAAVRRAHRLQDLIIVVLPVCPVQVESRRYFWLFASGNCIIGMTGLTSWVGYPDLEPFGRLEFFPGRKNRPSLTGFLKSCSHRAFNRRSYRETLRLMIFRSKKTSLPRRSLSVKIGKFGDSP</sequence>
<accession>A0A2W0EV62</accession>